<keyword evidence="2" id="KW-1185">Reference proteome</keyword>
<comment type="caution">
    <text evidence="1">The sequence shown here is derived from an EMBL/GenBank/DDBJ whole genome shotgun (WGS) entry which is preliminary data.</text>
</comment>
<sequence length="170" mass="19069">MRMGAGVVFRTKSSLVDTGFRLSYTSEPVINEKYEGPDVILNNATESVATQIDLPINSSYSGEIHFSIIVATSNSKVISDENTRLKLTLDEQFNNVDRCRTVARVYKWDKIDFYGEMVEGLVEEWVFCADNHKDFLSDYGLLLVVFWTDGVHVGARGSLSTEMVKVGVKI</sequence>
<dbReference type="EMBL" id="LJIJ01000805">
    <property type="protein sequence ID" value="ODM94437.1"/>
    <property type="molecule type" value="Genomic_DNA"/>
</dbReference>
<protein>
    <submittedName>
        <fullName evidence="1">Uncharacterized protein</fullName>
    </submittedName>
</protein>
<accession>A0A1D2MN18</accession>
<gene>
    <name evidence="1" type="ORF">Ocin01_12244</name>
</gene>
<reference evidence="1 2" key="1">
    <citation type="journal article" date="2016" name="Genome Biol. Evol.">
        <title>Gene Family Evolution Reflects Adaptation to Soil Environmental Stressors in the Genome of the Collembolan Orchesella cincta.</title>
        <authorList>
            <person name="Faddeeva-Vakhrusheva A."/>
            <person name="Derks M.F."/>
            <person name="Anvar S.Y."/>
            <person name="Agamennone V."/>
            <person name="Suring W."/>
            <person name="Smit S."/>
            <person name="van Straalen N.M."/>
            <person name="Roelofs D."/>
        </authorList>
    </citation>
    <scope>NUCLEOTIDE SEQUENCE [LARGE SCALE GENOMIC DNA]</scope>
    <source>
        <tissue evidence="1">Mixed pool</tissue>
    </source>
</reference>
<proteinExistence type="predicted"/>
<dbReference type="Proteomes" id="UP000094527">
    <property type="component" value="Unassembled WGS sequence"/>
</dbReference>
<evidence type="ECO:0000313" key="1">
    <source>
        <dbReference type="EMBL" id="ODM94437.1"/>
    </source>
</evidence>
<dbReference type="AlphaFoldDB" id="A0A1D2MN18"/>
<evidence type="ECO:0000313" key="2">
    <source>
        <dbReference type="Proteomes" id="UP000094527"/>
    </source>
</evidence>
<organism evidence="1 2">
    <name type="scientific">Orchesella cincta</name>
    <name type="common">Springtail</name>
    <name type="synonym">Podura cincta</name>
    <dbReference type="NCBI Taxonomy" id="48709"/>
    <lineage>
        <taxon>Eukaryota</taxon>
        <taxon>Metazoa</taxon>
        <taxon>Ecdysozoa</taxon>
        <taxon>Arthropoda</taxon>
        <taxon>Hexapoda</taxon>
        <taxon>Collembola</taxon>
        <taxon>Entomobryomorpha</taxon>
        <taxon>Entomobryoidea</taxon>
        <taxon>Orchesellidae</taxon>
        <taxon>Orchesellinae</taxon>
        <taxon>Orchesella</taxon>
    </lineage>
</organism>
<name>A0A1D2MN18_ORCCI</name>